<dbReference type="InterPro" id="IPR036878">
    <property type="entry name" value="Glu_permease_IIB"/>
</dbReference>
<dbReference type="InterPro" id="IPR013013">
    <property type="entry name" value="PTS_EIIC_1"/>
</dbReference>
<dbReference type="Pfam" id="PF00367">
    <property type="entry name" value="PTS_EIIB"/>
    <property type="match status" value="1"/>
</dbReference>
<dbReference type="PROSITE" id="PS01035">
    <property type="entry name" value="PTS_EIIB_TYPE_1_CYS"/>
    <property type="match status" value="1"/>
</dbReference>
<keyword evidence="9" id="KW-1133">Transmembrane helix</keyword>
<dbReference type="Gene3D" id="2.70.70.10">
    <property type="entry name" value="Glucose Permease (Domain IIA)"/>
    <property type="match status" value="1"/>
</dbReference>
<evidence type="ECO:0000256" key="1">
    <source>
        <dbReference type="ARBA" id="ARBA00004651"/>
    </source>
</evidence>
<comment type="function">
    <text evidence="12">The phosphoenolpyruvate-dependent sugar phosphotransferase system (sugar PTS), a major carbohydrate active transport system, catalyzes the phosphorylation of incoming sugar substrates concomitantly with their translocation across the cell membrane. This system is involved in sucrose transport.</text>
</comment>
<evidence type="ECO:0000256" key="6">
    <source>
        <dbReference type="ARBA" id="ARBA00022683"/>
    </source>
</evidence>
<dbReference type="InterPro" id="IPR001996">
    <property type="entry name" value="PTS_IIB_1"/>
</dbReference>
<evidence type="ECO:0000313" key="14">
    <source>
        <dbReference type="EMBL" id="QPS02161.1"/>
    </source>
</evidence>
<dbReference type="SUPFAM" id="SSF51261">
    <property type="entry name" value="Duplicated hybrid motif"/>
    <property type="match status" value="1"/>
</dbReference>
<dbReference type="PROSITE" id="PS51103">
    <property type="entry name" value="PTS_EIIC_TYPE_1"/>
    <property type="match status" value="1"/>
</dbReference>
<evidence type="ECO:0000256" key="3">
    <source>
        <dbReference type="ARBA" id="ARBA00022475"/>
    </source>
</evidence>
<keyword evidence="3" id="KW-1003">Cell membrane</keyword>
<dbReference type="GO" id="GO:0009401">
    <property type="term" value="P:phosphoenolpyruvate-dependent sugar phosphotransferase system"/>
    <property type="evidence" value="ECO:0007669"/>
    <property type="project" value="UniProtKB-KW"/>
</dbReference>
<dbReference type="OrthoDB" id="9769191at2"/>
<comment type="catalytic activity">
    <reaction evidence="13">
        <text>N(pros)-phospho-L-histidyl-[protein](out) + sucrose = sucrose 6(G)-phosphate(in) + L-histidyl-[protein]</text>
        <dbReference type="Rhea" id="RHEA:49236"/>
        <dbReference type="Rhea" id="RHEA-COMP:9745"/>
        <dbReference type="Rhea" id="RHEA-COMP:9746"/>
        <dbReference type="ChEBI" id="CHEBI:17992"/>
        <dbReference type="ChEBI" id="CHEBI:29979"/>
        <dbReference type="ChEBI" id="CHEBI:64837"/>
        <dbReference type="ChEBI" id="CHEBI:91002"/>
        <dbReference type="EC" id="2.7.1.211"/>
    </reaction>
</comment>
<protein>
    <recommendedName>
        <fullName evidence="11">protein-N(pi)-phosphohistidine--sucrose phosphotransferase</fullName>
        <ecNumber evidence="11">2.7.1.211</ecNumber>
    </recommendedName>
</protein>
<accession>A0A109REY1</accession>
<keyword evidence="2" id="KW-0813">Transport</keyword>
<dbReference type="CDD" id="cd00212">
    <property type="entry name" value="PTS_IIB_glc"/>
    <property type="match status" value="1"/>
</dbReference>
<dbReference type="GO" id="GO:0005886">
    <property type="term" value="C:plasma membrane"/>
    <property type="evidence" value="ECO:0007669"/>
    <property type="project" value="UniProtKB-SubCell"/>
</dbReference>
<organism evidence="14 15">
    <name type="scientific">Aerococcus urinae</name>
    <dbReference type="NCBI Taxonomy" id="1376"/>
    <lineage>
        <taxon>Bacteria</taxon>
        <taxon>Bacillati</taxon>
        <taxon>Bacillota</taxon>
        <taxon>Bacilli</taxon>
        <taxon>Lactobacillales</taxon>
        <taxon>Aerococcaceae</taxon>
        <taxon>Aerococcus</taxon>
    </lineage>
</organism>
<keyword evidence="5" id="KW-0808">Transferase</keyword>
<evidence type="ECO:0000256" key="10">
    <source>
        <dbReference type="ARBA" id="ARBA00023136"/>
    </source>
</evidence>
<evidence type="ECO:0000313" key="15">
    <source>
        <dbReference type="Proteomes" id="UP000594771"/>
    </source>
</evidence>
<dbReference type="GO" id="GO:0090589">
    <property type="term" value="F:protein-phosphocysteine-trehalose phosphotransferase system transporter activity"/>
    <property type="evidence" value="ECO:0007669"/>
    <property type="project" value="TreeGrafter"/>
</dbReference>
<dbReference type="NCBIfam" id="TIGR00830">
    <property type="entry name" value="PTBA"/>
    <property type="match status" value="1"/>
</dbReference>
<evidence type="ECO:0000256" key="2">
    <source>
        <dbReference type="ARBA" id="ARBA00022448"/>
    </source>
</evidence>
<name>A0A109REY1_9LACT</name>
<dbReference type="PROSITE" id="PS51093">
    <property type="entry name" value="PTS_EIIA_TYPE_1"/>
    <property type="match status" value="1"/>
</dbReference>
<dbReference type="GO" id="GO:0008982">
    <property type="term" value="F:protein-N(PI)-phosphohistidine-sugar phosphotransferase activity"/>
    <property type="evidence" value="ECO:0007669"/>
    <property type="project" value="InterPro"/>
</dbReference>
<dbReference type="GO" id="GO:0015771">
    <property type="term" value="P:trehalose transport"/>
    <property type="evidence" value="ECO:0007669"/>
    <property type="project" value="TreeGrafter"/>
</dbReference>
<dbReference type="Pfam" id="PF02378">
    <property type="entry name" value="PTS_EIIC"/>
    <property type="match status" value="1"/>
</dbReference>
<evidence type="ECO:0000256" key="7">
    <source>
        <dbReference type="ARBA" id="ARBA00022692"/>
    </source>
</evidence>
<sequence length="652" mass="68685">MNHKQVAQDIADALGKDNLLAAAHCATRLRLVLKDSQAVDQAAIDNNEGVKGTFEVNGQYQIIIGTGDVDKVYKELTAITGVQEASTEDIKAVAQSQEKSNPFMQLTKLLSDIFVPILPALVAGGLLLALNNLLTSPFGGVALVERSAVIADLSGMLGVIAGAPFTFLPVLLGFSATKRFGGNPYLGAAIGMAMVMPSLVSGYEVATVTAAGEMPYWDIFGFKIAQAGYQGQVLPVLAVAWILARLENFFHDHIHPAFDFTFTPMLAIIITGFLTFALVGPLMRNVSDALTYGLTWLYEATGALGMGILGLFYSPIVITGLHQSFPAVETTLIANQATTGGSFIFPVASMANIAQGAACLAVMVITRNEKQKGVASSASVSALLGITEPAIFGINLKLRYPFYCAMIASGIASACLGFFHVLAVSLGSAGFLGIISIDSNSWIPFLVGVAISFISAFLLTFFYGKYSNKEAEKSEAVALQAEEAAASKPSQANRSGLEADLILSAVASGQVKALKAVDDPVFSQEMMGKGIAIDPSDGKVYSPVDGTLTVAYDTKHAYGLTGDNGVEVLIHIGIDTVNLQGQYFTSQVSQGQTVKRGDLLGSFDIEGIRSAGYDPTVMEIITNTGEYQAITAVRESGTTLANEDLLAITKSS</sequence>
<evidence type="ECO:0000256" key="4">
    <source>
        <dbReference type="ARBA" id="ARBA00022597"/>
    </source>
</evidence>
<proteinExistence type="predicted"/>
<dbReference type="InterPro" id="IPR001127">
    <property type="entry name" value="PTS_EIIA_1_perm"/>
</dbReference>
<evidence type="ECO:0000256" key="13">
    <source>
        <dbReference type="ARBA" id="ARBA00048931"/>
    </source>
</evidence>
<comment type="subcellular location">
    <subcellularLocation>
        <location evidence="1">Cell membrane</location>
        <topology evidence="1">Multi-pass membrane protein</topology>
    </subcellularLocation>
</comment>
<keyword evidence="8" id="KW-0418">Kinase</keyword>
<dbReference type="AlphaFoldDB" id="A0A109REY1"/>
<dbReference type="InterPro" id="IPR003352">
    <property type="entry name" value="PTS_EIIC"/>
</dbReference>
<dbReference type="KEGG" id="aun:AWM73_06390"/>
<keyword evidence="4" id="KW-0762">Sugar transport</keyword>
<dbReference type="InterPro" id="IPR011055">
    <property type="entry name" value="Dup_hybrid_motif"/>
</dbReference>
<reference evidence="14 15" key="1">
    <citation type="submission" date="2020-12" db="EMBL/GenBank/DDBJ databases">
        <title>FDA dAtabase for Regulatory Grade micrObial Sequences (FDA-ARGOS): Supporting development and validation of Infectious Disease Dx tests.</title>
        <authorList>
            <person name="Sproer C."/>
            <person name="Gronow S."/>
            <person name="Severitt S."/>
            <person name="Schroder I."/>
            <person name="Tallon L."/>
            <person name="Sadzewicz L."/>
            <person name="Zhao X."/>
            <person name="Boylan J."/>
            <person name="Ott S."/>
            <person name="Bowen H."/>
            <person name="Vavikolanu K."/>
            <person name="Mehta A."/>
            <person name="Aluvathingal J."/>
            <person name="Nadendla S."/>
            <person name="Lowell S."/>
            <person name="Myers T."/>
            <person name="Yan Y."/>
            <person name="Sichtig H."/>
        </authorList>
    </citation>
    <scope>NUCLEOTIDE SEQUENCE [LARGE SCALE GENOMIC DNA]</scope>
    <source>
        <strain evidence="14 15">FDAARGOS_911</strain>
    </source>
</reference>
<dbReference type="SUPFAM" id="SSF55604">
    <property type="entry name" value="Glucose permease domain IIB"/>
    <property type="match status" value="1"/>
</dbReference>
<dbReference type="NCBIfam" id="TIGR01996">
    <property type="entry name" value="PTS-II-BC-sucr"/>
    <property type="match status" value="1"/>
</dbReference>
<keyword evidence="6" id="KW-0598">Phosphotransferase system</keyword>
<dbReference type="GeneID" id="35767372"/>
<dbReference type="Proteomes" id="UP000594771">
    <property type="component" value="Chromosome"/>
</dbReference>
<dbReference type="EC" id="2.7.1.211" evidence="11"/>
<dbReference type="InterPro" id="IPR018113">
    <property type="entry name" value="PTrfase_EIIB_Cys"/>
</dbReference>
<keyword evidence="7" id="KW-0812">Transmembrane</keyword>
<dbReference type="PROSITE" id="PS51098">
    <property type="entry name" value="PTS_EIIB_TYPE_1"/>
    <property type="match status" value="1"/>
</dbReference>
<dbReference type="PROSITE" id="PS00371">
    <property type="entry name" value="PTS_EIIA_TYPE_1_HIS"/>
    <property type="match status" value="1"/>
</dbReference>
<gene>
    <name evidence="14" type="ORF">I6G68_03645</name>
</gene>
<dbReference type="InterPro" id="IPR010973">
    <property type="entry name" value="PTS_IIBC_sucr"/>
</dbReference>
<dbReference type="NCBIfam" id="TIGR00826">
    <property type="entry name" value="EIIB_glc"/>
    <property type="match status" value="1"/>
</dbReference>
<dbReference type="Gene3D" id="3.30.1360.60">
    <property type="entry name" value="Glucose permease domain IIB"/>
    <property type="match status" value="1"/>
</dbReference>
<dbReference type="InterPro" id="IPR050558">
    <property type="entry name" value="PTS_Sugar-Specific_Components"/>
</dbReference>
<evidence type="ECO:0000256" key="11">
    <source>
        <dbReference type="ARBA" id="ARBA00044053"/>
    </source>
</evidence>
<evidence type="ECO:0000256" key="12">
    <source>
        <dbReference type="ARBA" id="ARBA00045139"/>
    </source>
</evidence>
<dbReference type="GO" id="GO:0016301">
    <property type="term" value="F:kinase activity"/>
    <property type="evidence" value="ECO:0007669"/>
    <property type="project" value="UniProtKB-KW"/>
</dbReference>
<dbReference type="FunFam" id="2.70.70.10:FF:000001">
    <property type="entry name" value="PTS system glucose-specific IIA component"/>
    <property type="match status" value="1"/>
</dbReference>
<dbReference type="Pfam" id="PF00358">
    <property type="entry name" value="PTS_EIIA_1"/>
    <property type="match status" value="1"/>
</dbReference>
<dbReference type="PANTHER" id="PTHR30175:SF4">
    <property type="entry name" value="PTS SYSTEM TREHALOSE-SPECIFIC EIIBC COMPONENT"/>
    <property type="match status" value="1"/>
</dbReference>
<evidence type="ECO:0000256" key="5">
    <source>
        <dbReference type="ARBA" id="ARBA00022679"/>
    </source>
</evidence>
<dbReference type="PANTHER" id="PTHR30175">
    <property type="entry name" value="PHOSPHOTRANSFERASE SYSTEM TRANSPORT PROTEIN"/>
    <property type="match status" value="1"/>
</dbReference>
<dbReference type="RefSeq" id="WP_060778598.1">
    <property type="nucleotide sequence ID" value="NZ_CAJHLF010000007.1"/>
</dbReference>
<dbReference type="EMBL" id="CP065662">
    <property type="protein sequence ID" value="QPS02161.1"/>
    <property type="molecule type" value="Genomic_DNA"/>
</dbReference>
<keyword evidence="10" id="KW-0472">Membrane</keyword>
<evidence type="ECO:0000256" key="8">
    <source>
        <dbReference type="ARBA" id="ARBA00022777"/>
    </source>
</evidence>
<evidence type="ECO:0000256" key="9">
    <source>
        <dbReference type="ARBA" id="ARBA00022989"/>
    </source>
</evidence>